<gene>
    <name evidence="1" type="ORF">HMPREF0973_00580</name>
</gene>
<dbReference type="HOGENOM" id="CLU_3083342_0_0_10"/>
<accession>C9MLV4</accession>
<organism evidence="1 2">
    <name type="scientific">Prevotella veroralis F0319</name>
    <dbReference type="NCBI Taxonomy" id="649761"/>
    <lineage>
        <taxon>Bacteria</taxon>
        <taxon>Pseudomonadati</taxon>
        <taxon>Bacteroidota</taxon>
        <taxon>Bacteroidia</taxon>
        <taxon>Bacteroidales</taxon>
        <taxon>Prevotellaceae</taxon>
        <taxon>Prevotella</taxon>
    </lineage>
</organism>
<evidence type="ECO:0000313" key="2">
    <source>
        <dbReference type="Proteomes" id="UP000003327"/>
    </source>
</evidence>
<proteinExistence type="predicted"/>
<dbReference type="Proteomes" id="UP000003327">
    <property type="component" value="Unassembled WGS sequence"/>
</dbReference>
<sequence length="52" mass="6180">MSRNERLCKREQRELAPTLPSAVKCYEKAELPPILFFHRAHIFWLSCLSYLS</sequence>
<dbReference type="AlphaFoldDB" id="C9MLV4"/>
<protein>
    <submittedName>
        <fullName evidence="1">Uncharacterized protein</fullName>
    </submittedName>
</protein>
<reference evidence="1 2" key="1">
    <citation type="submission" date="2009-09" db="EMBL/GenBank/DDBJ databases">
        <authorList>
            <person name="Weinstock G."/>
            <person name="Sodergren E."/>
            <person name="Clifton S."/>
            <person name="Fulton L."/>
            <person name="Fulton B."/>
            <person name="Courtney L."/>
            <person name="Fronick C."/>
            <person name="Harrison M."/>
            <person name="Strong C."/>
            <person name="Farmer C."/>
            <person name="Delahaunty K."/>
            <person name="Markovic C."/>
            <person name="Hall O."/>
            <person name="Minx P."/>
            <person name="Tomlinson C."/>
            <person name="Mitreva M."/>
            <person name="Nelson J."/>
            <person name="Hou S."/>
            <person name="Wollam A."/>
            <person name="Pepin K.H."/>
            <person name="Johnson M."/>
            <person name="Bhonagiri V."/>
            <person name="Nash W.E."/>
            <person name="Warren W."/>
            <person name="Chinwalla A."/>
            <person name="Mardis E.R."/>
            <person name="Wilson R.K."/>
        </authorList>
    </citation>
    <scope>NUCLEOTIDE SEQUENCE [LARGE SCALE GENOMIC DNA]</scope>
    <source>
        <strain evidence="1 2">F0319</strain>
    </source>
</reference>
<evidence type="ECO:0000313" key="1">
    <source>
        <dbReference type="EMBL" id="EEX19638.1"/>
    </source>
</evidence>
<comment type="caution">
    <text evidence="1">The sequence shown here is derived from an EMBL/GenBank/DDBJ whole genome shotgun (WGS) entry which is preliminary data.</text>
</comment>
<keyword evidence="2" id="KW-1185">Reference proteome</keyword>
<dbReference type="EMBL" id="ACVA01000013">
    <property type="protein sequence ID" value="EEX19638.1"/>
    <property type="molecule type" value="Genomic_DNA"/>
</dbReference>
<name>C9MLV4_9BACT</name>